<sequence length="178" mass="20292">MKTNPRHTSMKQITSINRLATNKKSTSLGGERREISYGVTTAMKITAKVVAKSHHGVNLHTRGSMIHHGFSRQRRCWCSAMSAMERCLFMWEGMWNGLSLSRCSEARLRKSEEGQDLFPEAELSSARRARLDVEALPSSPSAHGCTRLLVDDIVTRFIFLGVGMYSHDVWQRREFLRH</sequence>
<keyword evidence="2" id="KW-1185">Reference proteome</keyword>
<comment type="caution">
    <text evidence="1">The sequence shown here is derived from an EMBL/GenBank/DDBJ whole genome shotgun (WGS) entry which is preliminary data.</text>
</comment>
<dbReference type="Proteomes" id="UP001515480">
    <property type="component" value="Unassembled WGS sequence"/>
</dbReference>
<proteinExistence type="predicted"/>
<dbReference type="AlphaFoldDB" id="A0AB34ILT7"/>
<protein>
    <submittedName>
        <fullName evidence="1">Uncharacterized protein</fullName>
    </submittedName>
</protein>
<organism evidence="1 2">
    <name type="scientific">Prymnesium parvum</name>
    <name type="common">Toxic golden alga</name>
    <dbReference type="NCBI Taxonomy" id="97485"/>
    <lineage>
        <taxon>Eukaryota</taxon>
        <taxon>Haptista</taxon>
        <taxon>Haptophyta</taxon>
        <taxon>Prymnesiophyceae</taxon>
        <taxon>Prymnesiales</taxon>
        <taxon>Prymnesiaceae</taxon>
        <taxon>Prymnesium</taxon>
    </lineage>
</organism>
<gene>
    <name evidence="1" type="ORF">AB1Y20_011072</name>
</gene>
<reference evidence="1 2" key="1">
    <citation type="journal article" date="2024" name="Science">
        <title>Giant polyketide synthase enzymes in the biosynthesis of giant marine polyether toxins.</title>
        <authorList>
            <person name="Fallon T.R."/>
            <person name="Shende V.V."/>
            <person name="Wierzbicki I.H."/>
            <person name="Pendleton A.L."/>
            <person name="Watervoot N.F."/>
            <person name="Auber R.P."/>
            <person name="Gonzalez D.J."/>
            <person name="Wisecaver J.H."/>
            <person name="Moore B.S."/>
        </authorList>
    </citation>
    <scope>NUCLEOTIDE SEQUENCE [LARGE SCALE GENOMIC DNA]</scope>
    <source>
        <strain evidence="1 2">12B1</strain>
    </source>
</reference>
<evidence type="ECO:0000313" key="1">
    <source>
        <dbReference type="EMBL" id="KAL1503002.1"/>
    </source>
</evidence>
<dbReference type="EMBL" id="JBGBPQ010000022">
    <property type="protein sequence ID" value="KAL1503002.1"/>
    <property type="molecule type" value="Genomic_DNA"/>
</dbReference>
<accession>A0AB34ILT7</accession>
<name>A0AB34ILT7_PRYPA</name>
<evidence type="ECO:0000313" key="2">
    <source>
        <dbReference type="Proteomes" id="UP001515480"/>
    </source>
</evidence>